<evidence type="ECO:0000259" key="1">
    <source>
        <dbReference type="Pfam" id="PF08279"/>
    </source>
</evidence>
<dbReference type="InterPro" id="IPR051534">
    <property type="entry name" value="CBASS_pafABC_assoc_protein"/>
</dbReference>
<dbReference type="InterPro" id="IPR036388">
    <property type="entry name" value="WH-like_DNA-bd_sf"/>
</dbReference>
<feature type="domain" description="WYL" evidence="2">
    <location>
        <begin position="137"/>
        <end position="204"/>
    </location>
</feature>
<dbReference type="PANTHER" id="PTHR34580:SF3">
    <property type="entry name" value="PROTEIN PAFB"/>
    <property type="match status" value="1"/>
</dbReference>
<name>A0A246JXZ6_9SPHN</name>
<organism evidence="3 4">
    <name type="scientific">Sphingopyxis witflariensis</name>
    <dbReference type="NCBI Taxonomy" id="173675"/>
    <lineage>
        <taxon>Bacteria</taxon>
        <taxon>Pseudomonadati</taxon>
        <taxon>Pseudomonadota</taxon>
        <taxon>Alphaproteobacteria</taxon>
        <taxon>Sphingomonadales</taxon>
        <taxon>Sphingomonadaceae</taxon>
        <taxon>Sphingopyxis</taxon>
    </lineage>
</organism>
<dbReference type="Pfam" id="PF08279">
    <property type="entry name" value="HTH_11"/>
    <property type="match status" value="1"/>
</dbReference>
<comment type="caution">
    <text evidence="3">The sequence shown here is derived from an EMBL/GenBank/DDBJ whole genome shotgun (WGS) entry which is preliminary data.</text>
</comment>
<accession>A0A246JXZ6</accession>
<proteinExistence type="predicted"/>
<sequence>MDKTGRLFAIIDSLRRRRRPVTAEILAEERGVSVRTLYRDIQALVALGAPIEGEAGVGYVLRPGFFLPPLMFTVDELEALVLGARWVEGRQDGSLSRAAGMALAKIAAASPDALQQRIDEAGLWPVNSQWREINAALLATVRAAMRAEKTLHIGYADAGGTTTERAIWPAALAYYEEKQIIAAWCLLRQDFRSFRIDRVTSARIGDEGFGRRRAVLMADFWRHRDFSDHPADTICQQDGLTPAK</sequence>
<reference evidence="3 4" key="1">
    <citation type="journal article" date="2002" name="Int. J. Syst. Evol. Microbiol.">
        <title>Sphingopyxis witflariensis sp. nov., isolated from activated sludge.</title>
        <authorList>
            <person name="Kampfer P."/>
            <person name="Witzenberger R."/>
            <person name="Denner E.B."/>
            <person name="Busse H.J."/>
            <person name="Neef A."/>
        </authorList>
    </citation>
    <scope>NUCLEOTIDE SEQUENCE [LARGE SCALE GENOMIC DNA]</scope>
    <source>
        <strain evidence="3 4">DSM 14551</strain>
    </source>
</reference>
<dbReference type="EMBL" id="NISJ01000004">
    <property type="protein sequence ID" value="OWQ97800.1"/>
    <property type="molecule type" value="Genomic_DNA"/>
</dbReference>
<dbReference type="Pfam" id="PF13280">
    <property type="entry name" value="WYL"/>
    <property type="match status" value="1"/>
</dbReference>
<dbReference type="SUPFAM" id="SSF46785">
    <property type="entry name" value="Winged helix' DNA-binding domain"/>
    <property type="match status" value="1"/>
</dbReference>
<gene>
    <name evidence="3" type="ORF">CDQ91_09100</name>
</gene>
<keyword evidence="4" id="KW-1185">Reference proteome</keyword>
<dbReference type="InterPro" id="IPR026881">
    <property type="entry name" value="WYL_dom"/>
</dbReference>
<protein>
    <submittedName>
        <fullName evidence="3">Transcriptional regulator</fullName>
    </submittedName>
</protein>
<evidence type="ECO:0000259" key="2">
    <source>
        <dbReference type="Pfam" id="PF13280"/>
    </source>
</evidence>
<dbReference type="OrthoDB" id="9807255at2"/>
<dbReference type="InterPro" id="IPR036390">
    <property type="entry name" value="WH_DNA-bd_sf"/>
</dbReference>
<dbReference type="Proteomes" id="UP000197097">
    <property type="component" value="Unassembled WGS sequence"/>
</dbReference>
<evidence type="ECO:0000313" key="3">
    <source>
        <dbReference type="EMBL" id="OWQ97800.1"/>
    </source>
</evidence>
<evidence type="ECO:0000313" key="4">
    <source>
        <dbReference type="Proteomes" id="UP000197097"/>
    </source>
</evidence>
<dbReference type="InterPro" id="IPR013196">
    <property type="entry name" value="HTH_11"/>
</dbReference>
<dbReference type="PANTHER" id="PTHR34580">
    <property type="match status" value="1"/>
</dbReference>
<dbReference type="RefSeq" id="WP_088472415.1">
    <property type="nucleotide sequence ID" value="NZ_NISJ01000004.1"/>
</dbReference>
<dbReference type="AlphaFoldDB" id="A0A246JXZ6"/>
<dbReference type="PROSITE" id="PS52050">
    <property type="entry name" value="WYL"/>
    <property type="match status" value="1"/>
</dbReference>
<dbReference type="Gene3D" id="1.10.10.10">
    <property type="entry name" value="Winged helix-like DNA-binding domain superfamily/Winged helix DNA-binding domain"/>
    <property type="match status" value="1"/>
</dbReference>
<feature type="domain" description="Helix-turn-helix type 11" evidence="1">
    <location>
        <begin position="6"/>
        <end position="59"/>
    </location>
</feature>